<evidence type="ECO:0000313" key="2">
    <source>
        <dbReference type="EMBL" id="KRG11913.1"/>
    </source>
</evidence>
<evidence type="ECO:0000313" key="3">
    <source>
        <dbReference type="Proteomes" id="UP000053881"/>
    </source>
</evidence>
<sequence length="218" mass="24500">MKIGGVYLAAGKSMRMGKQKLTLPIHNTTIGSMALREAVQSSLTTIYVITNGNHTWVDQDLLINKKCMFIECPTAARGQAESLKWGVKHANIAKMDAIIVLLADQPFISKKLIEQLITCFKNETSLDFVASSTAGITMPPILFSATMFPRFKTLEGDKGAKAFLKNKAFHGKRLIIENTRLFYDVDTEEDYRNLLFYANKSFEKDLNHCYGGKMKTFK</sequence>
<reference evidence="2 3" key="1">
    <citation type="submission" date="2015-06" db="EMBL/GenBank/DDBJ databases">
        <title>Genome sequencing project of Bacillus galactosidilyticus PL133.</title>
        <authorList>
            <person name="Gaiero J."/>
            <person name="Nicol R."/>
            <person name="Habash M."/>
        </authorList>
    </citation>
    <scope>NUCLEOTIDE SEQUENCE [LARGE SCALE GENOMIC DNA]</scope>
    <source>
        <strain evidence="2 3">PL133</strain>
    </source>
</reference>
<protein>
    <recommendedName>
        <fullName evidence="1">MobA-like NTP transferase domain-containing protein</fullName>
    </recommendedName>
</protein>
<feature type="domain" description="MobA-like NTP transferase" evidence="1">
    <location>
        <begin position="5"/>
        <end position="166"/>
    </location>
</feature>
<evidence type="ECO:0000259" key="1">
    <source>
        <dbReference type="Pfam" id="PF12804"/>
    </source>
</evidence>
<proteinExistence type="predicted"/>
<name>A0A0Q9XXF3_9BACI</name>
<dbReference type="EMBL" id="LGPB01000107">
    <property type="protein sequence ID" value="KRG11913.1"/>
    <property type="molecule type" value="Genomic_DNA"/>
</dbReference>
<dbReference type="GO" id="GO:0016779">
    <property type="term" value="F:nucleotidyltransferase activity"/>
    <property type="evidence" value="ECO:0007669"/>
    <property type="project" value="UniProtKB-ARBA"/>
</dbReference>
<dbReference type="SUPFAM" id="SSF53448">
    <property type="entry name" value="Nucleotide-diphospho-sugar transferases"/>
    <property type="match status" value="1"/>
</dbReference>
<dbReference type="PANTHER" id="PTHR43777:SF1">
    <property type="entry name" value="MOLYBDENUM COFACTOR CYTIDYLYLTRANSFERASE"/>
    <property type="match status" value="1"/>
</dbReference>
<dbReference type="PANTHER" id="PTHR43777">
    <property type="entry name" value="MOLYBDENUM COFACTOR CYTIDYLYLTRANSFERASE"/>
    <property type="match status" value="1"/>
</dbReference>
<dbReference type="Proteomes" id="UP000053881">
    <property type="component" value="Unassembled WGS sequence"/>
</dbReference>
<dbReference type="AlphaFoldDB" id="A0A0Q9XXF3"/>
<dbReference type="CDD" id="cd04182">
    <property type="entry name" value="GT_2_like_f"/>
    <property type="match status" value="1"/>
</dbReference>
<organism evidence="2 3">
    <name type="scientific">Lederbergia galactosidilytica</name>
    <dbReference type="NCBI Taxonomy" id="217031"/>
    <lineage>
        <taxon>Bacteria</taxon>
        <taxon>Bacillati</taxon>
        <taxon>Bacillota</taxon>
        <taxon>Bacilli</taxon>
        <taxon>Bacillales</taxon>
        <taxon>Bacillaceae</taxon>
        <taxon>Lederbergia</taxon>
    </lineage>
</organism>
<gene>
    <name evidence="2" type="ORF">ACA29_13625</name>
</gene>
<dbReference type="PATRIC" id="fig|217031.4.peg.4560"/>
<dbReference type="InterPro" id="IPR029044">
    <property type="entry name" value="Nucleotide-diphossugar_trans"/>
</dbReference>
<accession>A0A0Q9XXF3</accession>
<dbReference type="InterPro" id="IPR025877">
    <property type="entry name" value="MobA-like_NTP_Trfase"/>
</dbReference>
<dbReference type="Pfam" id="PF12804">
    <property type="entry name" value="NTP_transf_3"/>
    <property type="match status" value="1"/>
</dbReference>
<dbReference type="Gene3D" id="3.90.550.10">
    <property type="entry name" value="Spore Coat Polysaccharide Biosynthesis Protein SpsA, Chain A"/>
    <property type="match status" value="1"/>
</dbReference>
<comment type="caution">
    <text evidence="2">The sequence shown here is derived from an EMBL/GenBank/DDBJ whole genome shotgun (WGS) entry which is preliminary data.</text>
</comment>